<gene>
    <name evidence="1" type="ORF">I6J18_10355</name>
</gene>
<accession>A0A974S266</accession>
<reference evidence="1 2" key="1">
    <citation type="submission" date="2021-01" db="EMBL/GenBank/DDBJ databases">
        <title>FDA dAtabase for Regulatory Grade micrObial Sequences (FDA-ARGOS): Supporting development and validation of Infectious Disease Dx tests.</title>
        <authorList>
            <person name="Nelson B."/>
            <person name="Plummer A."/>
            <person name="Tallon L."/>
            <person name="Sadzewicz L."/>
            <person name="Zhao X."/>
            <person name="Boylan J."/>
            <person name="Ott S."/>
            <person name="Bowen H."/>
            <person name="Vavikolanu K."/>
            <person name="Mehta A."/>
            <person name="Aluvathingal J."/>
            <person name="Nadendla S."/>
            <person name="Myers T."/>
            <person name="Yan Y."/>
            <person name="Sichtig H."/>
        </authorList>
    </citation>
    <scope>NUCLEOTIDE SEQUENCE [LARGE SCALE GENOMIC DNA]</scope>
    <source>
        <strain evidence="1 2">FDAARGOS_1161</strain>
    </source>
</reference>
<dbReference type="Proteomes" id="UP000595254">
    <property type="component" value="Chromosome"/>
</dbReference>
<dbReference type="KEGG" id="ppsr:I6J18_10355"/>
<dbReference type="EMBL" id="CP068053">
    <property type="protein sequence ID" value="QQT02203.1"/>
    <property type="molecule type" value="Genomic_DNA"/>
</dbReference>
<proteinExistence type="predicted"/>
<protein>
    <submittedName>
        <fullName evidence="1">Uncharacterized protein</fullName>
    </submittedName>
</protein>
<evidence type="ECO:0000313" key="2">
    <source>
        <dbReference type="Proteomes" id="UP000595254"/>
    </source>
</evidence>
<organism evidence="1 2">
    <name type="scientific">Peribacillus psychrosaccharolyticus</name>
    <name type="common">Bacillus psychrosaccharolyticus</name>
    <dbReference type="NCBI Taxonomy" id="1407"/>
    <lineage>
        <taxon>Bacteria</taxon>
        <taxon>Bacillati</taxon>
        <taxon>Bacillota</taxon>
        <taxon>Bacilli</taxon>
        <taxon>Bacillales</taxon>
        <taxon>Bacillaceae</taxon>
        <taxon>Peribacillus</taxon>
    </lineage>
</organism>
<keyword evidence="2" id="KW-1185">Reference proteome</keyword>
<sequence>MLTFEEKLHIIETFPELQRKDISLGRVNFHFEESVQDKKIVVQNLHPNGNGFVFAGHLPYKQRDKKGLVNIRDYSEAELRELLEQAIAYLSKEPAGIEKEEEAADCEGTWVGRNQQELTLVREDQLWNVYAGSNLEECFESPVEAERYLREEGFRKKR</sequence>
<dbReference type="AlphaFoldDB" id="A0A974S266"/>
<evidence type="ECO:0000313" key="1">
    <source>
        <dbReference type="EMBL" id="QQT02203.1"/>
    </source>
</evidence>
<dbReference type="RefSeq" id="WP_040376422.1">
    <property type="nucleotide sequence ID" value="NZ_CP068053.1"/>
</dbReference>
<name>A0A974S266_PERPY</name>